<feature type="region of interest" description="Disordered" evidence="1">
    <location>
        <begin position="38"/>
        <end position="93"/>
    </location>
</feature>
<name>A0AA48GUH0_9BACT</name>
<protein>
    <submittedName>
        <fullName evidence="2">Uncharacterized protein</fullName>
    </submittedName>
</protein>
<evidence type="ECO:0000313" key="2">
    <source>
        <dbReference type="EMBL" id="BDU76454.1"/>
    </source>
</evidence>
<evidence type="ECO:0000256" key="1">
    <source>
        <dbReference type="SAM" id="MobiDB-lite"/>
    </source>
</evidence>
<dbReference type="EMBL" id="AP027081">
    <property type="protein sequence ID" value="BDU76454.1"/>
    <property type="molecule type" value="Genomic_DNA"/>
</dbReference>
<gene>
    <name evidence="2" type="ORF">METESE_14120</name>
</gene>
<organism evidence="2 3">
    <name type="scientific">Mesoterricola sediminis</name>
    <dbReference type="NCBI Taxonomy" id="2927980"/>
    <lineage>
        <taxon>Bacteria</taxon>
        <taxon>Pseudomonadati</taxon>
        <taxon>Acidobacteriota</taxon>
        <taxon>Holophagae</taxon>
        <taxon>Holophagales</taxon>
        <taxon>Holophagaceae</taxon>
        <taxon>Mesoterricola</taxon>
    </lineage>
</organism>
<reference evidence="2" key="1">
    <citation type="journal article" date="2023" name="Int. J. Syst. Evol. Microbiol.">
        <title>Mesoterricola silvestris gen. nov., sp. nov., Mesoterricola sediminis sp. nov., Geothrix oryzae sp. nov., Geothrix edaphica sp. nov., Geothrix rubra sp. nov., and Geothrix limicola sp. nov., six novel members of Acidobacteriota isolated from soils.</title>
        <authorList>
            <person name="Itoh H."/>
            <person name="Sugisawa Y."/>
            <person name="Mise K."/>
            <person name="Xu Z."/>
            <person name="Kuniyasu M."/>
            <person name="Ushijima N."/>
            <person name="Kawano K."/>
            <person name="Kobayashi E."/>
            <person name="Shiratori Y."/>
            <person name="Masuda Y."/>
            <person name="Senoo K."/>
        </authorList>
    </citation>
    <scope>NUCLEOTIDE SEQUENCE</scope>
    <source>
        <strain evidence="2">W786</strain>
    </source>
</reference>
<accession>A0AA48GUH0</accession>
<keyword evidence="3" id="KW-1185">Reference proteome</keyword>
<dbReference type="AlphaFoldDB" id="A0AA48GUH0"/>
<dbReference type="RefSeq" id="WP_243333685.1">
    <property type="nucleotide sequence ID" value="NZ_AP027081.1"/>
</dbReference>
<dbReference type="KEGG" id="msea:METESE_14120"/>
<proteinExistence type="predicted"/>
<dbReference type="Proteomes" id="UP001228113">
    <property type="component" value="Chromosome"/>
</dbReference>
<evidence type="ECO:0000313" key="3">
    <source>
        <dbReference type="Proteomes" id="UP001228113"/>
    </source>
</evidence>
<sequence length="93" mass="10012">MELRFKVGDRVRLAPQAVLYYGGAPGWVPEGQGGGTAGTVAFAGERPHRPGAQPRPYYVTWDNGAGNSYREEDLAEAEPPREGPTNILPFGRG</sequence>